<dbReference type="AlphaFoldDB" id="A0A927B8B2"/>
<evidence type="ECO:0000313" key="3">
    <source>
        <dbReference type="EMBL" id="MBD2757565.1"/>
    </source>
</evidence>
<sequence length="186" mass="21023">MRQCMITLLLTLLVSALFVMGSVNANYPSIETDDRLQTILPIINQKVTYSDVVDCGSVSQLDLFRRARLWVVQSGHSIDAPFLLSDKETGDLAGRFSQTITIPRSENAAGGIYTFRYNYVIECANRKYRAVLTQIELDEGNGRYTPIETLCQKNEKNLPSICQELDRQLNNLLGSLQESMKNYKAF</sequence>
<accession>A0A927B8B2</accession>
<reference evidence="3" key="1">
    <citation type="submission" date="2020-09" db="EMBL/GenBank/DDBJ databases">
        <authorList>
            <person name="Kim M.K."/>
        </authorList>
    </citation>
    <scope>NUCLEOTIDE SEQUENCE</scope>
    <source>
        <strain evidence="3">BT704</strain>
    </source>
</reference>
<dbReference type="InterPro" id="IPR027823">
    <property type="entry name" value="DUF4468"/>
</dbReference>
<protein>
    <submittedName>
        <fullName evidence="3">DUF4468 domain-containing protein</fullName>
    </submittedName>
</protein>
<dbReference type="Pfam" id="PF14730">
    <property type="entry name" value="DUF4468"/>
    <property type="match status" value="1"/>
</dbReference>
<organism evidence="3 4">
    <name type="scientific">Spirosoma validum</name>
    <dbReference type="NCBI Taxonomy" id="2771355"/>
    <lineage>
        <taxon>Bacteria</taxon>
        <taxon>Pseudomonadati</taxon>
        <taxon>Bacteroidota</taxon>
        <taxon>Cytophagia</taxon>
        <taxon>Cytophagales</taxon>
        <taxon>Cytophagaceae</taxon>
        <taxon>Spirosoma</taxon>
    </lineage>
</organism>
<evidence type="ECO:0000313" key="4">
    <source>
        <dbReference type="Proteomes" id="UP000653797"/>
    </source>
</evidence>
<keyword evidence="4" id="KW-1185">Reference proteome</keyword>
<feature type="signal peptide" evidence="1">
    <location>
        <begin position="1"/>
        <end position="25"/>
    </location>
</feature>
<dbReference type="EMBL" id="JACXAA010000025">
    <property type="protein sequence ID" value="MBD2757565.1"/>
    <property type="molecule type" value="Genomic_DNA"/>
</dbReference>
<proteinExistence type="predicted"/>
<feature type="chain" id="PRO_5037657863" evidence="1">
    <location>
        <begin position="26"/>
        <end position="186"/>
    </location>
</feature>
<dbReference type="Proteomes" id="UP000653797">
    <property type="component" value="Unassembled WGS sequence"/>
</dbReference>
<keyword evidence="1" id="KW-0732">Signal</keyword>
<evidence type="ECO:0000259" key="2">
    <source>
        <dbReference type="Pfam" id="PF14730"/>
    </source>
</evidence>
<comment type="caution">
    <text evidence="3">The sequence shown here is derived from an EMBL/GenBank/DDBJ whole genome shotgun (WGS) entry which is preliminary data.</text>
</comment>
<feature type="domain" description="DUF4468" evidence="2">
    <location>
        <begin position="49"/>
        <end position="136"/>
    </location>
</feature>
<evidence type="ECO:0000256" key="1">
    <source>
        <dbReference type="SAM" id="SignalP"/>
    </source>
</evidence>
<dbReference type="Gene3D" id="3.30.530.80">
    <property type="match status" value="1"/>
</dbReference>
<name>A0A927B8B2_9BACT</name>
<gene>
    <name evidence="3" type="ORF">IC230_32140</name>
</gene>